<reference evidence="4" key="1">
    <citation type="journal article" date="2019" name="Int. J. Syst. Evol. Microbiol.">
        <title>The Global Catalogue of Microorganisms (GCM) 10K type strain sequencing project: providing services to taxonomists for standard genome sequencing and annotation.</title>
        <authorList>
            <consortium name="The Broad Institute Genomics Platform"/>
            <consortium name="The Broad Institute Genome Sequencing Center for Infectious Disease"/>
            <person name="Wu L."/>
            <person name="Ma J."/>
        </authorList>
    </citation>
    <scope>NUCLEOTIDE SEQUENCE [LARGE SCALE GENOMIC DNA]</scope>
    <source>
        <strain evidence="4">JCM 16013</strain>
    </source>
</reference>
<protein>
    <submittedName>
        <fullName evidence="3">Universal stress protein</fullName>
    </submittedName>
</protein>
<dbReference type="InterPro" id="IPR006015">
    <property type="entry name" value="Universal_stress_UspA"/>
</dbReference>
<dbReference type="RefSeq" id="WP_344663053.1">
    <property type="nucleotide sequence ID" value="NZ_BAAAQM010000093.1"/>
</dbReference>
<dbReference type="PANTHER" id="PTHR46268">
    <property type="entry name" value="STRESS RESPONSE PROTEIN NHAX"/>
    <property type="match status" value="1"/>
</dbReference>
<comment type="similarity">
    <text evidence="1">Belongs to the universal stress protein A family.</text>
</comment>
<organism evidence="3 4">
    <name type="scientific">Catenulispora subtropica</name>
    <dbReference type="NCBI Taxonomy" id="450798"/>
    <lineage>
        <taxon>Bacteria</taxon>
        <taxon>Bacillati</taxon>
        <taxon>Actinomycetota</taxon>
        <taxon>Actinomycetes</taxon>
        <taxon>Catenulisporales</taxon>
        <taxon>Catenulisporaceae</taxon>
        <taxon>Catenulispora</taxon>
    </lineage>
</organism>
<evidence type="ECO:0000313" key="4">
    <source>
        <dbReference type="Proteomes" id="UP001499854"/>
    </source>
</evidence>
<proteinExistence type="inferred from homology"/>
<feature type="domain" description="UspA" evidence="2">
    <location>
        <begin position="2"/>
        <end position="141"/>
    </location>
</feature>
<evidence type="ECO:0000313" key="3">
    <source>
        <dbReference type="EMBL" id="GAA2006817.1"/>
    </source>
</evidence>
<feature type="domain" description="UspA" evidence="2">
    <location>
        <begin position="148"/>
        <end position="290"/>
    </location>
</feature>
<sequence>MTAPVVVGVDDLRHSGQALDLAAHEAELRGAPLWVGHAYSWVPPVAAGLVPGGDTPEGAVRDLATGPQAEALMHAHAAHPDLEVHSYAMSGRVAPELAALAKDAGVLVIGERGRGGFAGMLLGTTAARIIAHARCPVIVARGASGRENKRVLAGLDVADSAGSAAVLGFAFGEAALRGAGLVAVHTWSDEGAFHPDPIGDYTRDTLAALDADRRRLLDAALAPWRGEYPGVPVEIEVGGGSAARTLVDASAFADLLVIGGRPHRDEEGMRLGALAYSLLHHAQCPVAIVPDR</sequence>
<comment type="caution">
    <text evidence="3">The sequence shown here is derived from an EMBL/GenBank/DDBJ whole genome shotgun (WGS) entry which is preliminary data.</text>
</comment>
<dbReference type="PRINTS" id="PR01438">
    <property type="entry name" value="UNVRSLSTRESS"/>
</dbReference>
<evidence type="ECO:0000259" key="2">
    <source>
        <dbReference type="Pfam" id="PF00582"/>
    </source>
</evidence>
<dbReference type="PANTHER" id="PTHR46268:SF6">
    <property type="entry name" value="UNIVERSAL STRESS PROTEIN UP12"/>
    <property type="match status" value="1"/>
</dbReference>
<evidence type="ECO:0000256" key="1">
    <source>
        <dbReference type="ARBA" id="ARBA00008791"/>
    </source>
</evidence>
<name>A0ABP5EWM0_9ACTN</name>
<dbReference type="EMBL" id="BAAAQM010000093">
    <property type="protein sequence ID" value="GAA2006817.1"/>
    <property type="molecule type" value="Genomic_DNA"/>
</dbReference>
<dbReference type="Gene3D" id="3.40.50.620">
    <property type="entry name" value="HUPs"/>
    <property type="match status" value="2"/>
</dbReference>
<dbReference type="Proteomes" id="UP001499854">
    <property type="component" value="Unassembled WGS sequence"/>
</dbReference>
<keyword evidence="4" id="KW-1185">Reference proteome</keyword>
<dbReference type="InterPro" id="IPR014729">
    <property type="entry name" value="Rossmann-like_a/b/a_fold"/>
</dbReference>
<dbReference type="Pfam" id="PF00582">
    <property type="entry name" value="Usp"/>
    <property type="match status" value="2"/>
</dbReference>
<accession>A0ABP5EWM0</accession>
<gene>
    <name evidence="3" type="ORF">GCM10009838_86450</name>
</gene>
<dbReference type="InterPro" id="IPR006016">
    <property type="entry name" value="UspA"/>
</dbReference>
<dbReference type="SUPFAM" id="SSF52402">
    <property type="entry name" value="Adenine nucleotide alpha hydrolases-like"/>
    <property type="match status" value="2"/>
</dbReference>